<protein>
    <submittedName>
        <fullName evidence="1">Polymerase III, delta prime subunit protein</fullName>
    </submittedName>
</protein>
<reference evidence="1 2" key="1">
    <citation type="journal article" date="2015" name="Nature">
        <title>rRNA introns, odd ribosomes, and small enigmatic genomes across a large radiation of phyla.</title>
        <authorList>
            <person name="Brown C.T."/>
            <person name="Hug L.A."/>
            <person name="Thomas B.C."/>
            <person name="Sharon I."/>
            <person name="Castelle C.J."/>
            <person name="Singh A."/>
            <person name="Wilkins M.J."/>
            <person name="Williams K.H."/>
            <person name="Banfield J.F."/>
        </authorList>
    </citation>
    <scope>NUCLEOTIDE SEQUENCE [LARGE SCALE GENOMIC DNA]</scope>
</reference>
<dbReference type="InterPro" id="IPR050238">
    <property type="entry name" value="DNA_Rep/Repair_Clamp_Loader"/>
</dbReference>
<dbReference type="InterPro" id="IPR027417">
    <property type="entry name" value="P-loop_NTPase"/>
</dbReference>
<dbReference type="EMBL" id="LCNM01000012">
    <property type="protein sequence ID" value="KKU56113.1"/>
    <property type="molecule type" value="Genomic_DNA"/>
</dbReference>
<proteinExistence type="predicted"/>
<dbReference type="PANTHER" id="PTHR11669">
    <property type="entry name" value="REPLICATION FACTOR C / DNA POLYMERASE III GAMMA-TAU SUBUNIT"/>
    <property type="match status" value="1"/>
</dbReference>
<gene>
    <name evidence="1" type="ORF">UX78_C0012G0046</name>
</gene>
<dbReference type="GO" id="GO:0006261">
    <property type="term" value="P:DNA-templated DNA replication"/>
    <property type="evidence" value="ECO:0007669"/>
    <property type="project" value="TreeGrafter"/>
</dbReference>
<accession>A0A0G1TPR2</accession>
<dbReference type="PANTHER" id="PTHR11669:SF8">
    <property type="entry name" value="DNA POLYMERASE III SUBUNIT DELTA"/>
    <property type="match status" value="1"/>
</dbReference>
<dbReference type="Gene3D" id="3.40.50.300">
    <property type="entry name" value="P-loop containing nucleotide triphosphate hydrolases"/>
    <property type="match status" value="1"/>
</dbReference>
<dbReference type="SUPFAM" id="SSF52540">
    <property type="entry name" value="P-loop containing nucleoside triphosphate hydrolases"/>
    <property type="match status" value="1"/>
</dbReference>
<dbReference type="Proteomes" id="UP000034607">
    <property type="component" value="Unassembled WGS sequence"/>
</dbReference>
<evidence type="ECO:0000313" key="2">
    <source>
        <dbReference type="Proteomes" id="UP000034607"/>
    </source>
</evidence>
<evidence type="ECO:0000313" key="1">
    <source>
        <dbReference type="EMBL" id="KKU56113.1"/>
    </source>
</evidence>
<dbReference type="Pfam" id="PF13177">
    <property type="entry name" value="DNA_pol3_delta2"/>
    <property type="match status" value="1"/>
</dbReference>
<organism evidence="1 2">
    <name type="scientific">Candidatus Amesbacteria bacterium GW2011_GWA2_47_11</name>
    <dbReference type="NCBI Taxonomy" id="1618357"/>
    <lineage>
        <taxon>Bacteria</taxon>
        <taxon>Candidatus Amesiibacteriota</taxon>
    </lineage>
</organism>
<sequence>MHAYITPLPPDLPDSPDILRLDPAPSIGIDEIRRIQAFLSRKPIHSSHNTVIIRQAEKLTLPAQHAFLKTLEEPPAGSQIFLVTAHPDSLLPTVLSRCTSVQDNKPVAGEPELSPTQHLLDQILSATAGQRLFLMESQKFTRDSALEFLDHLEYFLHQQIRSGSPVTINYSLLTETRKFLAANVSVRLALSHLFLNL</sequence>
<comment type="caution">
    <text evidence="1">The sequence shown here is derived from an EMBL/GenBank/DDBJ whole genome shotgun (WGS) entry which is preliminary data.</text>
</comment>
<name>A0A0G1TPR2_9BACT</name>
<dbReference type="AlphaFoldDB" id="A0A0G1TPR2"/>